<sequence>GAPGAAVLGELGWGPFPIEVQKLQANLFGRLSSSGTLRSPSLSDHKLSHASGRIKSAAISGRLPPVPSWPRFLFKHALLQVACVLGPRMDDGRWPGVVNILSWMVAQPVIVPCNSHASVVPMTGVYVMPCPDAPSLAH</sequence>
<gene>
    <name evidence="1" type="ORF">SPIL2461_LOCUS1982</name>
</gene>
<proteinExistence type="predicted"/>
<accession>A0A812JH30</accession>
<protein>
    <submittedName>
        <fullName evidence="1">Uncharacterized protein</fullName>
    </submittedName>
</protein>
<dbReference type="Proteomes" id="UP000649617">
    <property type="component" value="Unassembled WGS sequence"/>
</dbReference>
<evidence type="ECO:0000313" key="2">
    <source>
        <dbReference type="Proteomes" id="UP000649617"/>
    </source>
</evidence>
<reference evidence="1" key="1">
    <citation type="submission" date="2021-02" db="EMBL/GenBank/DDBJ databases">
        <authorList>
            <person name="Dougan E. K."/>
            <person name="Rhodes N."/>
            <person name="Thang M."/>
            <person name="Chan C."/>
        </authorList>
    </citation>
    <scope>NUCLEOTIDE SEQUENCE</scope>
</reference>
<feature type="non-terminal residue" evidence="1">
    <location>
        <position position="138"/>
    </location>
</feature>
<comment type="caution">
    <text evidence="1">The sequence shown here is derived from an EMBL/GenBank/DDBJ whole genome shotgun (WGS) entry which is preliminary data.</text>
</comment>
<evidence type="ECO:0000313" key="1">
    <source>
        <dbReference type="EMBL" id="CAE7206297.1"/>
    </source>
</evidence>
<keyword evidence="2" id="KW-1185">Reference proteome</keyword>
<organism evidence="1 2">
    <name type="scientific">Symbiodinium pilosum</name>
    <name type="common">Dinoflagellate</name>
    <dbReference type="NCBI Taxonomy" id="2952"/>
    <lineage>
        <taxon>Eukaryota</taxon>
        <taxon>Sar</taxon>
        <taxon>Alveolata</taxon>
        <taxon>Dinophyceae</taxon>
        <taxon>Suessiales</taxon>
        <taxon>Symbiodiniaceae</taxon>
        <taxon>Symbiodinium</taxon>
    </lineage>
</organism>
<dbReference type="EMBL" id="CAJNIZ010002108">
    <property type="protein sequence ID" value="CAE7206297.1"/>
    <property type="molecule type" value="Genomic_DNA"/>
</dbReference>
<name>A0A812JH30_SYMPI</name>
<dbReference type="AlphaFoldDB" id="A0A812JH30"/>